<evidence type="ECO:0000313" key="2">
    <source>
        <dbReference type="EMBL" id="KAF1991634.1"/>
    </source>
</evidence>
<dbReference type="Proteomes" id="UP000800041">
    <property type="component" value="Unassembled WGS sequence"/>
</dbReference>
<reference evidence="2" key="1">
    <citation type="journal article" date="2020" name="Stud. Mycol.">
        <title>101 Dothideomycetes genomes: a test case for predicting lifestyles and emergence of pathogens.</title>
        <authorList>
            <person name="Haridas S."/>
            <person name="Albert R."/>
            <person name="Binder M."/>
            <person name="Bloem J."/>
            <person name="Labutti K."/>
            <person name="Salamov A."/>
            <person name="Andreopoulos B."/>
            <person name="Baker S."/>
            <person name="Barry K."/>
            <person name="Bills G."/>
            <person name="Bluhm B."/>
            <person name="Cannon C."/>
            <person name="Castanera R."/>
            <person name="Culley D."/>
            <person name="Daum C."/>
            <person name="Ezra D."/>
            <person name="Gonzalez J."/>
            <person name="Henrissat B."/>
            <person name="Kuo A."/>
            <person name="Liang C."/>
            <person name="Lipzen A."/>
            <person name="Lutzoni F."/>
            <person name="Magnuson J."/>
            <person name="Mondo S."/>
            <person name="Nolan M."/>
            <person name="Ohm R."/>
            <person name="Pangilinan J."/>
            <person name="Park H.-J."/>
            <person name="Ramirez L."/>
            <person name="Alfaro M."/>
            <person name="Sun H."/>
            <person name="Tritt A."/>
            <person name="Yoshinaga Y."/>
            <person name="Zwiers L.-H."/>
            <person name="Turgeon B."/>
            <person name="Goodwin S."/>
            <person name="Spatafora J."/>
            <person name="Crous P."/>
            <person name="Grigoriev I."/>
        </authorList>
    </citation>
    <scope>NUCLEOTIDE SEQUENCE</scope>
    <source>
        <strain evidence="2">CBS 113979</strain>
    </source>
</reference>
<name>A0A6G1HEX5_9PEZI</name>
<evidence type="ECO:0000313" key="3">
    <source>
        <dbReference type="Proteomes" id="UP000800041"/>
    </source>
</evidence>
<accession>A0A6G1HEX5</accession>
<organism evidence="2 3">
    <name type="scientific">Aulographum hederae CBS 113979</name>
    <dbReference type="NCBI Taxonomy" id="1176131"/>
    <lineage>
        <taxon>Eukaryota</taxon>
        <taxon>Fungi</taxon>
        <taxon>Dikarya</taxon>
        <taxon>Ascomycota</taxon>
        <taxon>Pezizomycotina</taxon>
        <taxon>Dothideomycetes</taxon>
        <taxon>Pleosporomycetidae</taxon>
        <taxon>Aulographales</taxon>
        <taxon>Aulographaceae</taxon>
    </lineage>
</organism>
<dbReference type="AlphaFoldDB" id="A0A6G1HEX5"/>
<feature type="compositionally biased region" description="Polar residues" evidence="1">
    <location>
        <begin position="189"/>
        <end position="198"/>
    </location>
</feature>
<keyword evidence="3" id="KW-1185">Reference proteome</keyword>
<sequence>MCEFSEGWSGAAGARRAAGSNGANGAPLRCAEGDPASLEIQALPPGQLSFPLLRRLALITALVLQIQSSLYPLQRYNSRQPTKQARCVTDCQTLSHTLSLSGLRHRHWLRRPSSLSPILRACSTVPLCPSPFFRRVFPPSPPRSDSSFSVRALSSELLLEPEVLYFACLSLVTQAPSPSPPTHLHPAPSTRQSPSPLQTRLPCFVRCPRPPPPFS</sequence>
<feature type="region of interest" description="Disordered" evidence="1">
    <location>
        <begin position="179"/>
        <end position="201"/>
    </location>
</feature>
<dbReference type="EMBL" id="ML977139">
    <property type="protein sequence ID" value="KAF1991634.1"/>
    <property type="molecule type" value="Genomic_DNA"/>
</dbReference>
<evidence type="ECO:0000256" key="1">
    <source>
        <dbReference type="SAM" id="MobiDB-lite"/>
    </source>
</evidence>
<protein>
    <submittedName>
        <fullName evidence="2">Uncharacterized protein</fullName>
    </submittedName>
</protein>
<gene>
    <name evidence="2" type="ORF">K402DRAFT_130014</name>
</gene>
<proteinExistence type="predicted"/>